<organism evidence="1 2">
    <name type="scientific">Striga asiatica</name>
    <name type="common">Asiatic witchweed</name>
    <name type="synonym">Buchnera asiatica</name>
    <dbReference type="NCBI Taxonomy" id="4170"/>
    <lineage>
        <taxon>Eukaryota</taxon>
        <taxon>Viridiplantae</taxon>
        <taxon>Streptophyta</taxon>
        <taxon>Embryophyta</taxon>
        <taxon>Tracheophyta</taxon>
        <taxon>Spermatophyta</taxon>
        <taxon>Magnoliopsida</taxon>
        <taxon>eudicotyledons</taxon>
        <taxon>Gunneridae</taxon>
        <taxon>Pentapetalae</taxon>
        <taxon>asterids</taxon>
        <taxon>lamiids</taxon>
        <taxon>Lamiales</taxon>
        <taxon>Orobanchaceae</taxon>
        <taxon>Buchnereae</taxon>
        <taxon>Striga</taxon>
    </lineage>
</organism>
<evidence type="ECO:0000313" key="1">
    <source>
        <dbReference type="EMBL" id="GER43719.1"/>
    </source>
</evidence>
<dbReference type="Proteomes" id="UP000325081">
    <property type="component" value="Unassembled WGS sequence"/>
</dbReference>
<accession>A0A5A7QEN2</accession>
<evidence type="ECO:0000313" key="2">
    <source>
        <dbReference type="Proteomes" id="UP000325081"/>
    </source>
</evidence>
<protein>
    <submittedName>
        <fullName evidence="1">Bis(5'-nucleosyl)-tetraphosphatase</fullName>
    </submittedName>
</protein>
<sequence length="139" mass="15543">MKAFSVLSTFLLSPNGRTENWIALSLSSPNTHPSRTRKWAKGNLPGKCCFLQTFSGQREGEGSSMDMGRAEIQSPPSLLGSAVTTWQGLFLDSTNQNYKKCLILKRSCPSMMRWGRQYPTYGTTPTSTILIDYEDIPRL</sequence>
<reference evidence="2" key="1">
    <citation type="journal article" date="2019" name="Curr. Biol.">
        <title>Genome Sequence of Striga asiatica Provides Insight into the Evolution of Plant Parasitism.</title>
        <authorList>
            <person name="Yoshida S."/>
            <person name="Kim S."/>
            <person name="Wafula E.K."/>
            <person name="Tanskanen J."/>
            <person name="Kim Y.M."/>
            <person name="Honaas L."/>
            <person name="Yang Z."/>
            <person name="Spallek T."/>
            <person name="Conn C.E."/>
            <person name="Ichihashi Y."/>
            <person name="Cheong K."/>
            <person name="Cui S."/>
            <person name="Der J.P."/>
            <person name="Gundlach H."/>
            <person name="Jiao Y."/>
            <person name="Hori C."/>
            <person name="Ishida J.K."/>
            <person name="Kasahara H."/>
            <person name="Kiba T."/>
            <person name="Kim M.S."/>
            <person name="Koo N."/>
            <person name="Laohavisit A."/>
            <person name="Lee Y.H."/>
            <person name="Lumba S."/>
            <person name="McCourt P."/>
            <person name="Mortimer J.C."/>
            <person name="Mutuku J.M."/>
            <person name="Nomura T."/>
            <person name="Sasaki-Sekimoto Y."/>
            <person name="Seto Y."/>
            <person name="Wang Y."/>
            <person name="Wakatake T."/>
            <person name="Sakakibara H."/>
            <person name="Demura T."/>
            <person name="Yamaguchi S."/>
            <person name="Yoneyama K."/>
            <person name="Manabe R.I."/>
            <person name="Nelson D.C."/>
            <person name="Schulman A.H."/>
            <person name="Timko M.P."/>
            <person name="dePamphilis C.W."/>
            <person name="Choi D."/>
            <person name="Shirasu K."/>
        </authorList>
    </citation>
    <scope>NUCLEOTIDE SEQUENCE [LARGE SCALE GENOMIC DNA]</scope>
    <source>
        <strain evidence="2">cv. UVA1</strain>
    </source>
</reference>
<dbReference type="EMBL" id="BKCP01006737">
    <property type="protein sequence ID" value="GER43719.1"/>
    <property type="molecule type" value="Genomic_DNA"/>
</dbReference>
<name>A0A5A7QEN2_STRAF</name>
<comment type="caution">
    <text evidence="1">The sequence shown here is derived from an EMBL/GenBank/DDBJ whole genome shotgun (WGS) entry which is preliminary data.</text>
</comment>
<dbReference type="AlphaFoldDB" id="A0A5A7QEN2"/>
<proteinExistence type="predicted"/>
<gene>
    <name evidence="1" type="ORF">STAS_20582</name>
</gene>
<keyword evidence="2" id="KW-1185">Reference proteome</keyword>